<organism evidence="1 2">
    <name type="scientific">Marinobacter antarcticus</name>
    <dbReference type="NCBI Taxonomy" id="564117"/>
    <lineage>
        <taxon>Bacteria</taxon>
        <taxon>Pseudomonadati</taxon>
        <taxon>Pseudomonadota</taxon>
        <taxon>Gammaproteobacteria</taxon>
        <taxon>Pseudomonadales</taxon>
        <taxon>Marinobacteraceae</taxon>
        <taxon>Marinobacter</taxon>
    </lineage>
</organism>
<dbReference type="Proteomes" id="UP000184497">
    <property type="component" value="Unassembled WGS sequence"/>
</dbReference>
<dbReference type="STRING" id="564117.SAMN05216369_0616"/>
<name>A0A1M6Q047_9GAMM</name>
<sequence length="269" mass="30090">MKDKALSLNPPVCHRHTAKWDEFMHINTRPVIWLLLAAFSLTSSQLLAQESLLPTFSKMTSLSDGWEPLEFPNIDQHSRYELIRENDAQVVKAQTSGGASGLITRLNIKPEGSLMLSWKWKVSNVFEKGDARKKSGDDYPARIYVAFEFQPDKAGFFERAKRKTVELLFGEELPGNALNYIWANTLPEGEFITNPYTDKTVMIAVNSGSQQAGEWVSIERDIVADYREAFGESPPPIRGIAIMSDSDNTGEQATAWYGDITLSPANPDS</sequence>
<evidence type="ECO:0000313" key="2">
    <source>
        <dbReference type="Proteomes" id="UP000184497"/>
    </source>
</evidence>
<protein>
    <recommendedName>
        <fullName evidence="3">DUF3047 domain-containing protein</fullName>
    </recommendedName>
</protein>
<keyword evidence="2" id="KW-1185">Reference proteome</keyword>
<accession>A0A1M6Q047</accession>
<evidence type="ECO:0008006" key="3">
    <source>
        <dbReference type="Google" id="ProtNLM"/>
    </source>
</evidence>
<gene>
    <name evidence="1" type="ORF">SAMN05216369_0616</name>
</gene>
<reference evidence="2" key="1">
    <citation type="submission" date="2016-11" db="EMBL/GenBank/DDBJ databases">
        <authorList>
            <person name="Varghese N."/>
            <person name="Submissions S."/>
        </authorList>
    </citation>
    <scope>NUCLEOTIDE SEQUENCE [LARGE SCALE GENOMIC DNA]</scope>
    <source>
        <strain evidence="2">CGMCC 1.10835</strain>
    </source>
</reference>
<evidence type="ECO:0000313" key="1">
    <source>
        <dbReference type="EMBL" id="SHK13584.1"/>
    </source>
</evidence>
<dbReference type="AlphaFoldDB" id="A0A1M6Q047"/>
<dbReference type="EMBL" id="FRAQ01000001">
    <property type="protein sequence ID" value="SHK13584.1"/>
    <property type="molecule type" value="Genomic_DNA"/>
</dbReference>
<dbReference type="InterPro" id="IPR021409">
    <property type="entry name" value="DUF3047"/>
</dbReference>
<proteinExistence type="predicted"/>
<dbReference type="Pfam" id="PF11249">
    <property type="entry name" value="DUF3047"/>
    <property type="match status" value="1"/>
</dbReference>